<reference evidence="1" key="2">
    <citation type="submission" date="2020-11" db="EMBL/GenBank/DDBJ databases">
        <authorList>
            <person name="McCartney M.A."/>
            <person name="Auch B."/>
            <person name="Kono T."/>
            <person name="Mallez S."/>
            <person name="Becker A."/>
            <person name="Gohl D.M."/>
            <person name="Silverstein K.A.T."/>
            <person name="Koren S."/>
            <person name="Bechman K.B."/>
            <person name="Herman A."/>
            <person name="Abrahante J.E."/>
            <person name="Garbe J."/>
        </authorList>
    </citation>
    <scope>NUCLEOTIDE SEQUENCE</scope>
    <source>
        <strain evidence="1">Duluth1</strain>
        <tissue evidence="1">Whole animal</tissue>
    </source>
</reference>
<dbReference type="EMBL" id="JAIWYP010000019">
    <property type="protein sequence ID" value="KAH3692792.1"/>
    <property type="molecule type" value="Genomic_DNA"/>
</dbReference>
<keyword evidence="2" id="KW-1185">Reference proteome</keyword>
<evidence type="ECO:0008006" key="3">
    <source>
        <dbReference type="Google" id="ProtNLM"/>
    </source>
</evidence>
<name>A0A9D3Y546_DREPO</name>
<dbReference type="InterPro" id="IPR043128">
    <property type="entry name" value="Rev_trsase/Diguanyl_cyclase"/>
</dbReference>
<dbReference type="AlphaFoldDB" id="A0A9D3Y546"/>
<comment type="caution">
    <text evidence="1">The sequence shown here is derived from an EMBL/GenBank/DDBJ whole genome shotgun (WGS) entry which is preliminary data.</text>
</comment>
<protein>
    <recommendedName>
        <fullName evidence="3">Reverse transcriptase</fullName>
    </recommendedName>
</protein>
<dbReference type="InterPro" id="IPR043502">
    <property type="entry name" value="DNA/RNA_pol_sf"/>
</dbReference>
<dbReference type="Gene3D" id="3.30.70.270">
    <property type="match status" value="1"/>
</dbReference>
<organism evidence="1 2">
    <name type="scientific">Dreissena polymorpha</name>
    <name type="common">Zebra mussel</name>
    <name type="synonym">Mytilus polymorpha</name>
    <dbReference type="NCBI Taxonomy" id="45954"/>
    <lineage>
        <taxon>Eukaryota</taxon>
        <taxon>Metazoa</taxon>
        <taxon>Spiralia</taxon>
        <taxon>Lophotrochozoa</taxon>
        <taxon>Mollusca</taxon>
        <taxon>Bivalvia</taxon>
        <taxon>Autobranchia</taxon>
        <taxon>Heteroconchia</taxon>
        <taxon>Euheterodonta</taxon>
        <taxon>Imparidentia</taxon>
        <taxon>Neoheterodontei</taxon>
        <taxon>Myida</taxon>
        <taxon>Dreissenoidea</taxon>
        <taxon>Dreissenidae</taxon>
        <taxon>Dreissena</taxon>
    </lineage>
</organism>
<sequence>MNIVSNYVSSMNYERLRDTELFQDLDGCESIVDDIIIWGESEKQHDQRLFRVLDSLDEKNLKLNKEKCEFKKTSLT</sequence>
<proteinExistence type="predicted"/>
<evidence type="ECO:0000313" key="2">
    <source>
        <dbReference type="Proteomes" id="UP000828390"/>
    </source>
</evidence>
<reference evidence="1" key="1">
    <citation type="journal article" date="2019" name="bioRxiv">
        <title>The Genome of the Zebra Mussel, Dreissena polymorpha: A Resource for Invasive Species Research.</title>
        <authorList>
            <person name="McCartney M.A."/>
            <person name="Auch B."/>
            <person name="Kono T."/>
            <person name="Mallez S."/>
            <person name="Zhang Y."/>
            <person name="Obille A."/>
            <person name="Becker A."/>
            <person name="Abrahante J.E."/>
            <person name="Garbe J."/>
            <person name="Badalamenti J.P."/>
            <person name="Herman A."/>
            <person name="Mangelson H."/>
            <person name="Liachko I."/>
            <person name="Sullivan S."/>
            <person name="Sone E.D."/>
            <person name="Koren S."/>
            <person name="Silverstein K.A.T."/>
            <person name="Beckman K.B."/>
            <person name="Gohl D.M."/>
        </authorList>
    </citation>
    <scope>NUCLEOTIDE SEQUENCE</scope>
    <source>
        <strain evidence="1">Duluth1</strain>
        <tissue evidence="1">Whole animal</tissue>
    </source>
</reference>
<dbReference type="SUPFAM" id="SSF56672">
    <property type="entry name" value="DNA/RNA polymerases"/>
    <property type="match status" value="1"/>
</dbReference>
<evidence type="ECO:0000313" key="1">
    <source>
        <dbReference type="EMBL" id="KAH3692792.1"/>
    </source>
</evidence>
<accession>A0A9D3Y546</accession>
<gene>
    <name evidence="1" type="ORF">DPMN_194544</name>
</gene>
<dbReference type="Proteomes" id="UP000828390">
    <property type="component" value="Unassembled WGS sequence"/>
</dbReference>